<dbReference type="PANTHER" id="PTHR36839:SF1">
    <property type="entry name" value="METALLO-BETA-LACTAMASE FAMILY PROTEIN (AFU_ORTHOLOGUE AFUA_5G12770)"/>
    <property type="match status" value="1"/>
</dbReference>
<dbReference type="InterPro" id="IPR001279">
    <property type="entry name" value="Metallo-B-lactamas"/>
</dbReference>
<dbReference type="EMBL" id="LT629772">
    <property type="protein sequence ID" value="SDS20207.1"/>
    <property type="molecule type" value="Genomic_DNA"/>
</dbReference>
<evidence type="ECO:0000313" key="2">
    <source>
        <dbReference type="EMBL" id="SDS20207.1"/>
    </source>
</evidence>
<accession>A0A1H1QA96</accession>
<evidence type="ECO:0000259" key="1">
    <source>
        <dbReference type="SMART" id="SM00849"/>
    </source>
</evidence>
<name>A0A1H1QA96_9ACTN</name>
<sequence>MDILLCRTCGNAYPVDAELPELCPICADERQYLTADGQVWVKAADIVGDHAAELAEPEPGLTRIDVQPAFGIGQQTLLVRTDAGNLLWEPSGYVDDRMISTIRELGGVAAVAASHPHLVGASVVWARKFRAPFYFNADDHRWITHPDRSIELWRDRREILPGITLVQAGGHFPGSSVAHWAAGADGRGVLLTGDTIAVTANRRAGFMRSYPNYLPLSQRLVRQIVARTEVYGYDRIYGAFGATIDHDARRIVADSAERYLGWMTDRLRDPDEEALP</sequence>
<dbReference type="Proteomes" id="UP000199103">
    <property type="component" value="Chromosome I"/>
</dbReference>
<dbReference type="SUPFAM" id="SSF56281">
    <property type="entry name" value="Metallo-hydrolase/oxidoreductase"/>
    <property type="match status" value="1"/>
</dbReference>
<proteinExistence type="predicted"/>
<dbReference type="STRING" id="630515.SAMN04489812_1192"/>
<dbReference type="InterPro" id="IPR036866">
    <property type="entry name" value="RibonucZ/Hydroxyglut_hydro"/>
</dbReference>
<protein>
    <submittedName>
        <fullName evidence="2">Metallo-beta-lactamase superfamily protein</fullName>
    </submittedName>
</protein>
<dbReference type="Gene3D" id="3.60.15.10">
    <property type="entry name" value="Ribonuclease Z/Hydroxyacylglutathione hydrolase-like"/>
    <property type="match status" value="1"/>
</dbReference>
<dbReference type="RefSeq" id="WP_091521352.1">
    <property type="nucleotide sequence ID" value="NZ_LT629772.1"/>
</dbReference>
<dbReference type="OrthoDB" id="2373347at2"/>
<organism evidence="2 3">
    <name type="scientific">Microlunatus soli</name>
    <dbReference type="NCBI Taxonomy" id="630515"/>
    <lineage>
        <taxon>Bacteria</taxon>
        <taxon>Bacillati</taxon>
        <taxon>Actinomycetota</taxon>
        <taxon>Actinomycetes</taxon>
        <taxon>Propionibacteriales</taxon>
        <taxon>Propionibacteriaceae</taxon>
        <taxon>Microlunatus</taxon>
    </lineage>
</organism>
<dbReference type="SMART" id="SM00849">
    <property type="entry name" value="Lactamase_B"/>
    <property type="match status" value="1"/>
</dbReference>
<evidence type="ECO:0000313" key="3">
    <source>
        <dbReference type="Proteomes" id="UP000199103"/>
    </source>
</evidence>
<gene>
    <name evidence="2" type="ORF">SAMN04489812_1192</name>
</gene>
<feature type="domain" description="Metallo-beta-lactamase" evidence="1">
    <location>
        <begin position="73"/>
        <end position="234"/>
    </location>
</feature>
<keyword evidence="3" id="KW-1185">Reference proteome</keyword>
<dbReference type="PANTHER" id="PTHR36839">
    <property type="entry name" value="METALLO-BETA-LACTAMASE FAMILY PROTEIN (AFU_ORTHOLOGUE AFUA_5G12770)"/>
    <property type="match status" value="1"/>
</dbReference>
<reference evidence="2 3" key="1">
    <citation type="submission" date="2016-10" db="EMBL/GenBank/DDBJ databases">
        <authorList>
            <person name="de Groot N.N."/>
        </authorList>
    </citation>
    <scope>NUCLEOTIDE SEQUENCE [LARGE SCALE GENOMIC DNA]</scope>
    <source>
        <strain evidence="2 3">DSM 21800</strain>
    </source>
</reference>
<dbReference type="AlphaFoldDB" id="A0A1H1QA96"/>